<dbReference type="Proteomes" id="UP001191082">
    <property type="component" value="Unassembled WGS sequence"/>
</dbReference>
<dbReference type="RefSeq" id="WP_138864852.1">
    <property type="nucleotide sequence ID" value="NZ_VCPC01000003.1"/>
</dbReference>
<dbReference type="InterPro" id="IPR009056">
    <property type="entry name" value="Cyt_c-like_dom"/>
</dbReference>
<keyword evidence="1" id="KW-0813">Transport</keyword>
<dbReference type="InterPro" id="IPR002327">
    <property type="entry name" value="Cyt_c_1A/1B"/>
</dbReference>
<dbReference type="Gene3D" id="1.10.760.10">
    <property type="entry name" value="Cytochrome c-like domain"/>
    <property type="match status" value="1"/>
</dbReference>
<feature type="domain" description="Cytochrome c" evidence="7">
    <location>
        <begin position="66"/>
        <end position="165"/>
    </location>
</feature>
<dbReference type="Pfam" id="PF00034">
    <property type="entry name" value="Cytochrom_C"/>
    <property type="match status" value="1"/>
</dbReference>
<evidence type="ECO:0000256" key="2">
    <source>
        <dbReference type="ARBA" id="ARBA00022617"/>
    </source>
</evidence>
<dbReference type="PANTHER" id="PTHR11961">
    <property type="entry name" value="CYTOCHROME C"/>
    <property type="match status" value="1"/>
</dbReference>
<evidence type="ECO:0000313" key="9">
    <source>
        <dbReference type="Proteomes" id="UP001191082"/>
    </source>
</evidence>
<name>A0ABY2X8H9_9RHOB</name>
<dbReference type="PRINTS" id="PR00604">
    <property type="entry name" value="CYTCHRMECIAB"/>
</dbReference>
<organism evidence="8 9">
    <name type="scientific">Arenibacterium halophilum</name>
    <dbReference type="NCBI Taxonomy" id="2583821"/>
    <lineage>
        <taxon>Bacteria</taxon>
        <taxon>Pseudomonadati</taxon>
        <taxon>Pseudomonadota</taxon>
        <taxon>Alphaproteobacteria</taxon>
        <taxon>Rhodobacterales</taxon>
        <taxon>Paracoccaceae</taxon>
        <taxon>Arenibacterium</taxon>
    </lineage>
</organism>
<gene>
    <name evidence="8" type="ORF">FGK64_16140</name>
</gene>
<keyword evidence="4" id="KW-0249">Electron transport</keyword>
<proteinExistence type="predicted"/>
<evidence type="ECO:0000256" key="1">
    <source>
        <dbReference type="ARBA" id="ARBA00022448"/>
    </source>
</evidence>
<evidence type="ECO:0000313" key="8">
    <source>
        <dbReference type="EMBL" id="TMV11791.1"/>
    </source>
</evidence>
<evidence type="ECO:0000256" key="5">
    <source>
        <dbReference type="ARBA" id="ARBA00023004"/>
    </source>
</evidence>
<evidence type="ECO:0000256" key="6">
    <source>
        <dbReference type="PROSITE-ProRule" id="PRU00433"/>
    </source>
</evidence>
<dbReference type="SUPFAM" id="SSF46626">
    <property type="entry name" value="Cytochrome c"/>
    <property type="match status" value="1"/>
</dbReference>
<dbReference type="PROSITE" id="PS51007">
    <property type="entry name" value="CYTC"/>
    <property type="match status" value="1"/>
</dbReference>
<protein>
    <submittedName>
        <fullName evidence="8">Cytochrome c family protein</fullName>
    </submittedName>
</protein>
<evidence type="ECO:0000259" key="7">
    <source>
        <dbReference type="PROSITE" id="PS51007"/>
    </source>
</evidence>
<keyword evidence="9" id="KW-1185">Reference proteome</keyword>
<reference evidence="8 9" key="1">
    <citation type="submission" date="2019-05" db="EMBL/GenBank/DDBJ databases">
        <title>Marivita sp. nov. isolated from sea sediment.</title>
        <authorList>
            <person name="Kim W."/>
        </authorList>
    </citation>
    <scope>NUCLEOTIDE SEQUENCE [LARGE SCALE GENOMIC DNA]</scope>
    <source>
        <strain evidence="8 9">CAU 1492</strain>
    </source>
</reference>
<keyword evidence="5 6" id="KW-0408">Iron</keyword>
<keyword evidence="3 6" id="KW-0479">Metal-binding</keyword>
<sequence>MDTMTSTKVVAGFCGAFLVFLLGKWVAEEIYHVGGHGEAAYVIDTGADEAASDEPEVDFAEIMAAADPAKGANVFKKCQACHKVEPGVNGTGPSLYGVVGRDVASVDGFGYSAAMQAVEGDWNPEHLSNFLAKPAGEVPGTTMGFAGLRKIEDRANLIAYLDSLDN</sequence>
<comment type="caution">
    <text evidence="8">The sequence shown here is derived from an EMBL/GenBank/DDBJ whole genome shotgun (WGS) entry which is preliminary data.</text>
</comment>
<dbReference type="InterPro" id="IPR036909">
    <property type="entry name" value="Cyt_c-like_dom_sf"/>
</dbReference>
<evidence type="ECO:0000256" key="3">
    <source>
        <dbReference type="ARBA" id="ARBA00022723"/>
    </source>
</evidence>
<keyword evidence="2 6" id="KW-0349">Heme</keyword>
<dbReference type="EMBL" id="VCPC01000003">
    <property type="protein sequence ID" value="TMV11791.1"/>
    <property type="molecule type" value="Genomic_DNA"/>
</dbReference>
<evidence type="ECO:0000256" key="4">
    <source>
        <dbReference type="ARBA" id="ARBA00022982"/>
    </source>
</evidence>
<accession>A0ABY2X8H9</accession>